<dbReference type="SMART" id="SM00847">
    <property type="entry name" value="HA2"/>
    <property type="match status" value="1"/>
</dbReference>
<keyword evidence="4" id="KW-0067">ATP-binding</keyword>
<feature type="region of interest" description="Disordered" evidence="8">
    <location>
        <begin position="1386"/>
        <end position="1499"/>
    </location>
</feature>
<feature type="compositionally biased region" description="Gly residues" evidence="8">
    <location>
        <begin position="1433"/>
        <end position="1446"/>
    </location>
</feature>
<feature type="compositionally biased region" description="Acidic residues" evidence="8">
    <location>
        <begin position="1340"/>
        <end position="1353"/>
    </location>
</feature>
<dbReference type="Pfam" id="PF00270">
    <property type="entry name" value="DEAD"/>
    <property type="match status" value="1"/>
</dbReference>
<dbReference type="InterPro" id="IPR027417">
    <property type="entry name" value="P-loop_NTPase"/>
</dbReference>
<dbReference type="SMART" id="SM00490">
    <property type="entry name" value="HELICc"/>
    <property type="match status" value="1"/>
</dbReference>
<dbReference type="PANTHER" id="PTHR18934">
    <property type="entry name" value="ATP-DEPENDENT RNA HELICASE"/>
    <property type="match status" value="1"/>
</dbReference>
<evidence type="ECO:0000256" key="6">
    <source>
        <dbReference type="ARBA" id="ARBA00060772"/>
    </source>
</evidence>
<evidence type="ECO:0000259" key="9">
    <source>
        <dbReference type="PROSITE" id="PS51192"/>
    </source>
</evidence>
<dbReference type="InterPro" id="IPR048333">
    <property type="entry name" value="HA2_WH"/>
</dbReference>
<comment type="similarity">
    <text evidence="6">Belongs to the DExH box helicase family.</text>
</comment>
<evidence type="ECO:0000256" key="1">
    <source>
        <dbReference type="ARBA" id="ARBA00022741"/>
    </source>
</evidence>
<dbReference type="Gene3D" id="3.40.50.300">
    <property type="entry name" value="P-loop containing nucleotide triphosphate hydrolases"/>
    <property type="match status" value="2"/>
</dbReference>
<dbReference type="GO" id="GO:0005524">
    <property type="term" value="F:ATP binding"/>
    <property type="evidence" value="ECO:0007669"/>
    <property type="project" value="UniProtKB-KW"/>
</dbReference>
<dbReference type="InterPro" id="IPR014001">
    <property type="entry name" value="Helicase_ATP-bd"/>
</dbReference>
<feature type="region of interest" description="Disordered" evidence="8">
    <location>
        <begin position="1"/>
        <end position="42"/>
    </location>
</feature>
<feature type="coiled-coil region" evidence="7">
    <location>
        <begin position="380"/>
        <end position="407"/>
    </location>
</feature>
<dbReference type="SMART" id="SM00487">
    <property type="entry name" value="DEXDc"/>
    <property type="match status" value="1"/>
</dbReference>
<dbReference type="GO" id="GO:0016787">
    <property type="term" value="F:hydrolase activity"/>
    <property type="evidence" value="ECO:0007669"/>
    <property type="project" value="UniProtKB-KW"/>
</dbReference>
<dbReference type="SUPFAM" id="SSF52540">
    <property type="entry name" value="P-loop containing nucleoside triphosphate hydrolases"/>
    <property type="match status" value="1"/>
</dbReference>
<feature type="compositionally biased region" description="Polar residues" evidence="8">
    <location>
        <begin position="1389"/>
        <end position="1402"/>
    </location>
</feature>
<keyword evidence="7" id="KW-0175">Coiled coil</keyword>
<dbReference type="FunFam" id="3.40.50.300:FF:000526">
    <property type="entry name" value="DExH-box ATP-dependent RNA helicase DExH3"/>
    <property type="match status" value="1"/>
</dbReference>
<gene>
    <name evidence="11" type="ORF">BMF94_4124</name>
</gene>
<dbReference type="EMBL" id="PJQD01000046">
    <property type="protein sequence ID" value="POY72869.1"/>
    <property type="molecule type" value="Genomic_DNA"/>
</dbReference>
<dbReference type="FunFam" id="1.20.120.1080:FF:000002">
    <property type="entry name" value="Putative ATP-dependent RNA helicase DHX36"/>
    <property type="match status" value="1"/>
</dbReference>
<dbReference type="InterPro" id="IPR007502">
    <property type="entry name" value="Helicase-assoc_dom"/>
</dbReference>
<dbReference type="InterPro" id="IPR014720">
    <property type="entry name" value="dsRBD_dom"/>
</dbReference>
<dbReference type="STRING" id="741276.A0A2S5B7Y2"/>
<keyword evidence="1" id="KW-0547">Nucleotide-binding</keyword>
<evidence type="ECO:0000256" key="4">
    <source>
        <dbReference type="ARBA" id="ARBA00022840"/>
    </source>
</evidence>
<dbReference type="GO" id="GO:0004386">
    <property type="term" value="F:helicase activity"/>
    <property type="evidence" value="ECO:0007669"/>
    <property type="project" value="UniProtKB-KW"/>
</dbReference>
<feature type="compositionally biased region" description="Gly residues" evidence="8">
    <location>
        <begin position="1308"/>
        <end position="1330"/>
    </location>
</feature>
<accession>A0A2S5B7Y2</accession>
<dbReference type="CDD" id="cd17917">
    <property type="entry name" value="DEXHc_RHA-like"/>
    <property type="match status" value="1"/>
</dbReference>
<protein>
    <recommendedName>
        <fullName evidence="13">RNA helicase</fullName>
    </recommendedName>
</protein>
<evidence type="ECO:0000313" key="12">
    <source>
        <dbReference type="Proteomes" id="UP000237144"/>
    </source>
</evidence>
<feature type="region of interest" description="Disordered" evidence="8">
    <location>
        <begin position="1306"/>
        <end position="1369"/>
    </location>
</feature>
<proteinExistence type="inferred from homology"/>
<feature type="compositionally biased region" description="Gly residues" evidence="8">
    <location>
        <begin position="1407"/>
        <end position="1417"/>
    </location>
</feature>
<evidence type="ECO:0000256" key="3">
    <source>
        <dbReference type="ARBA" id="ARBA00022806"/>
    </source>
</evidence>
<dbReference type="PROSITE" id="PS51192">
    <property type="entry name" value="HELICASE_ATP_BIND_1"/>
    <property type="match status" value="1"/>
</dbReference>
<evidence type="ECO:0000313" key="11">
    <source>
        <dbReference type="EMBL" id="POY72869.1"/>
    </source>
</evidence>
<dbReference type="Gene3D" id="1.20.120.1080">
    <property type="match status" value="1"/>
</dbReference>
<evidence type="ECO:0000256" key="8">
    <source>
        <dbReference type="SAM" id="MobiDB-lite"/>
    </source>
</evidence>
<dbReference type="InterPro" id="IPR001650">
    <property type="entry name" value="Helicase_C-like"/>
</dbReference>
<organism evidence="11 12">
    <name type="scientific">Rhodotorula taiwanensis</name>
    <dbReference type="NCBI Taxonomy" id="741276"/>
    <lineage>
        <taxon>Eukaryota</taxon>
        <taxon>Fungi</taxon>
        <taxon>Dikarya</taxon>
        <taxon>Basidiomycota</taxon>
        <taxon>Pucciniomycotina</taxon>
        <taxon>Microbotryomycetes</taxon>
        <taxon>Sporidiobolales</taxon>
        <taxon>Sporidiobolaceae</taxon>
        <taxon>Rhodotorula</taxon>
    </lineage>
</organism>
<feature type="compositionally biased region" description="Low complexity" evidence="8">
    <location>
        <begin position="1447"/>
        <end position="1470"/>
    </location>
</feature>
<feature type="compositionally biased region" description="Basic and acidic residues" evidence="8">
    <location>
        <begin position="1354"/>
        <end position="1369"/>
    </location>
</feature>
<dbReference type="Pfam" id="PF00271">
    <property type="entry name" value="Helicase_C"/>
    <property type="match status" value="1"/>
</dbReference>
<comment type="caution">
    <text evidence="11">The sequence shown here is derived from an EMBL/GenBank/DDBJ whole genome shotgun (WGS) entry which is preliminary data.</text>
</comment>
<dbReference type="InterPro" id="IPR011545">
    <property type="entry name" value="DEAD/DEAH_box_helicase_dom"/>
</dbReference>
<dbReference type="Pfam" id="PF04408">
    <property type="entry name" value="WHD_HA2"/>
    <property type="match status" value="1"/>
</dbReference>
<feature type="domain" description="Helicase C-terminal" evidence="10">
    <location>
        <begin position="767"/>
        <end position="945"/>
    </location>
</feature>
<dbReference type="Proteomes" id="UP000237144">
    <property type="component" value="Unassembled WGS sequence"/>
</dbReference>
<dbReference type="Pfam" id="PF21010">
    <property type="entry name" value="HA2_C"/>
    <property type="match status" value="1"/>
</dbReference>
<dbReference type="GO" id="GO:0003723">
    <property type="term" value="F:RNA binding"/>
    <property type="evidence" value="ECO:0007669"/>
    <property type="project" value="UniProtKB-KW"/>
</dbReference>
<dbReference type="PANTHER" id="PTHR18934:SF203">
    <property type="entry name" value="ATP-DEPENDENT RNA HELICASE A"/>
    <property type="match status" value="1"/>
</dbReference>
<dbReference type="Pfam" id="PF00035">
    <property type="entry name" value="dsrm"/>
    <property type="match status" value="1"/>
</dbReference>
<reference evidence="11 12" key="1">
    <citation type="journal article" date="2018" name="Front. Microbiol.">
        <title>Prospects for Fungal Bioremediation of Acidic Radioactive Waste Sites: Characterization and Genome Sequence of Rhodotorula taiwanensis MD1149.</title>
        <authorList>
            <person name="Tkavc R."/>
            <person name="Matrosova V.Y."/>
            <person name="Grichenko O.E."/>
            <person name="Gostincar C."/>
            <person name="Volpe R.P."/>
            <person name="Klimenkova P."/>
            <person name="Gaidamakova E.K."/>
            <person name="Zhou C.E."/>
            <person name="Stewart B.J."/>
            <person name="Lyman M.G."/>
            <person name="Malfatti S.A."/>
            <person name="Rubinfeld B."/>
            <person name="Courtot M."/>
            <person name="Singh J."/>
            <person name="Dalgard C.L."/>
            <person name="Hamilton T."/>
            <person name="Frey K.G."/>
            <person name="Gunde-Cimerman N."/>
            <person name="Dugan L."/>
            <person name="Daly M.J."/>
        </authorList>
    </citation>
    <scope>NUCLEOTIDE SEQUENCE [LARGE SCALE GENOMIC DNA]</scope>
    <source>
        <strain evidence="11 12">MD1149</strain>
    </source>
</reference>
<keyword evidence="3" id="KW-0347">Helicase</keyword>
<name>A0A2S5B7Y2_9BASI</name>
<sequence>MAPTSGSRGGYRGGRRGGGKPGGRSNGGGTPAAPPPTVQGPVRDLSYLEKTYGAKALPVGSKYLENPKGVIANYVKALGLDPVYNTQKCTVDGKVLFRATIVADPDPPPPVQRSLGYNSASSAGPSLPPIVQPVVGTGDGPNAKDAEKLAAIDACLQMNQRGLFNKSNLPTRSVSLAPVYPTPNSYQGPGPQYSQAAPAASSAFFDGPSAGGSAYAMPSAAHMAGPMHVPSVQVPAGPVPGANDGRRVVLRNGAVITLEEARAFMDYYCNRFGFGKPTLTYNSLPTRGRGGGQHWRATLVVKGMQIGIGEARVKKDAMNRAYLDTASYLDESDPSLWAAWEMKKLDKKVEKGDVQAHVVFEAPGDVEDDLRDAVYESGKSELYTRAREMIKREHEKAERRREAAMLARRGILPDDVDGDGDAAMRGQYEVDADGNPTRAAELAKKRAESRRTFLEKKSATLAQRLQDYKASEDAPIVKLRNQRASLPVSSHASSVLAKIATSSVVVVLAATGSGKTTQLPQLLLDNEILAGKGAECNIVCTQPRRIAAISVAERVAKERGEQIGDSVGYQVRFEAKPPKKDGSILFCTTGLFLRRMQADLEQAEASKSGGSNAPKGESFLDGVTHVCVDEVHERDVDTDLLLFVLRRLLWERRKQGKKEIKVILMSATIDPRLFTEYFADPDTKMLAPVIEVPGRSFPVEKRWLDETVNELEKLRLRPNEGGWVFQDKSVVQYLERELVPTIPFDPRTGRAVGEIDDLDMPYPLLALIIAHVLTQSDEGHVLVFLPGWDEIQSVRNILLDKNRYPLFGLDFASSRDLEIHVLHSSIPLAEQQAVFEPPREGVRRVVLSTNIAETSVTIPDVVYVVDSAKCKEKRYDPERRLSQLVSAWTGTSNVLQRAGRAGRHRPGEYYGIVSKARFASMDIHQTVEMLRTDLASTAMHVTGLQLPGLSVFDVLSSTIQPPEPQRVTAALETLLHVGAIDRDEKLTSLGRVLLQLPVEAAIGKLCLLGSFFRCLDQTLTLAAILTNRDPFLSPPAMKAEADRIKNTWAPTDFRGDPFAILQAYNAWWDMQGRGDYNAANAFCRDNFLSKPTLLLIQKIKDHLLSSLDRAGALQISAGGGATAPPPAFGRGRFGRNAGSIIPPQLNENGNSLPLLAALIATAVAPNFAIRVSEKSLRTSQDRACAIHPSSVNSRKNEKAADAPVTSSKQLYAFAEKSKTGAMGGKGEGQTFLRGTTRLDPLGYMLFGAYSLEVTTEGLECDGWLPIVAPRPDMVSALDDVERLKDILDLSLLRVFEGLGVAITRGRGKGALTGNGGKGGNGQQQRGGGPNNKGRGRQFDRDDEDENEGDDDAVDAEHDPTLSEQEVKDLDVLTGNVSRLLDSYHHALGPTTTANSRANSRPQTPQPLGGGGGGGGLFGPSHPPSSLQISSVAGGPGGWKGRAGGAGSAAPSTASSRSGTPYQSRPSSSAGAMGGSSGRGGSGFGSGGGGGRASSGSWRK</sequence>
<dbReference type="FunFam" id="3.40.50.300:FF:001714">
    <property type="entry name" value="ATP-dependent DEAD/H RNA helicase, putative"/>
    <property type="match status" value="1"/>
</dbReference>
<dbReference type="PROSITE" id="PS51194">
    <property type="entry name" value="HELICASE_CTER"/>
    <property type="match status" value="1"/>
</dbReference>
<dbReference type="CDD" id="cd18791">
    <property type="entry name" value="SF2_C_RHA"/>
    <property type="match status" value="1"/>
</dbReference>
<keyword evidence="2" id="KW-0378">Hydrolase</keyword>
<evidence type="ECO:0000256" key="2">
    <source>
        <dbReference type="ARBA" id="ARBA00022801"/>
    </source>
</evidence>
<feature type="compositionally biased region" description="Gly residues" evidence="8">
    <location>
        <begin position="1471"/>
        <end position="1492"/>
    </location>
</feature>
<keyword evidence="12" id="KW-1185">Reference proteome</keyword>
<evidence type="ECO:0000256" key="7">
    <source>
        <dbReference type="SAM" id="Coils"/>
    </source>
</evidence>
<feature type="domain" description="Helicase ATP-binding" evidence="9">
    <location>
        <begin position="496"/>
        <end position="687"/>
    </location>
</feature>
<dbReference type="OrthoDB" id="28053at2759"/>
<evidence type="ECO:0008006" key="13">
    <source>
        <dbReference type="Google" id="ProtNLM"/>
    </source>
</evidence>
<evidence type="ECO:0000256" key="5">
    <source>
        <dbReference type="ARBA" id="ARBA00022884"/>
    </source>
</evidence>
<evidence type="ECO:0000259" key="10">
    <source>
        <dbReference type="PROSITE" id="PS51194"/>
    </source>
</evidence>
<feature type="compositionally biased region" description="Gly residues" evidence="8">
    <location>
        <begin position="19"/>
        <end position="30"/>
    </location>
</feature>
<keyword evidence="5" id="KW-0694">RNA-binding</keyword>